<gene>
    <name evidence="1" type="ORF">RRG08_023188</name>
</gene>
<dbReference type="EMBL" id="JAWDGP010003545">
    <property type="protein sequence ID" value="KAK3773301.1"/>
    <property type="molecule type" value="Genomic_DNA"/>
</dbReference>
<accession>A0AAE0ZQP8</accession>
<name>A0AAE0ZQP8_9GAST</name>
<comment type="caution">
    <text evidence="1">The sequence shown here is derived from an EMBL/GenBank/DDBJ whole genome shotgun (WGS) entry which is preliminary data.</text>
</comment>
<sequence>MSKLKPLEELAFSDAHALADQWRMWSQKRRLYLGLAMGKSTEKEKCAAFLYIIGRKGREIYNTWTIEETNQDKIEVLFNKFDTFCKPKHNVTLERYKFNTRIQQEHETLDGFVTELTRLAKQCKFENLEEDMIRDRIVVGIRRPEVKDRLLREANLTLEKAMSICRADEESRKGLNLISTPDSAA</sequence>
<organism evidence="1 2">
    <name type="scientific">Elysia crispata</name>
    <name type="common">lettuce slug</name>
    <dbReference type="NCBI Taxonomy" id="231223"/>
    <lineage>
        <taxon>Eukaryota</taxon>
        <taxon>Metazoa</taxon>
        <taxon>Spiralia</taxon>
        <taxon>Lophotrochozoa</taxon>
        <taxon>Mollusca</taxon>
        <taxon>Gastropoda</taxon>
        <taxon>Heterobranchia</taxon>
        <taxon>Euthyneura</taxon>
        <taxon>Panpulmonata</taxon>
        <taxon>Sacoglossa</taxon>
        <taxon>Placobranchoidea</taxon>
        <taxon>Plakobranchidae</taxon>
        <taxon>Elysia</taxon>
    </lineage>
</organism>
<keyword evidence="2" id="KW-1185">Reference proteome</keyword>
<evidence type="ECO:0000313" key="1">
    <source>
        <dbReference type="EMBL" id="KAK3773301.1"/>
    </source>
</evidence>
<dbReference type="AlphaFoldDB" id="A0AAE0ZQP8"/>
<dbReference type="PANTHER" id="PTHR33198">
    <property type="entry name" value="ANK_REP_REGION DOMAIN-CONTAINING PROTEIN-RELATED"/>
    <property type="match status" value="1"/>
</dbReference>
<reference evidence="1" key="1">
    <citation type="journal article" date="2023" name="G3 (Bethesda)">
        <title>A reference genome for the long-term kleptoplast-retaining sea slug Elysia crispata morphotype clarki.</title>
        <authorList>
            <person name="Eastman K.E."/>
            <person name="Pendleton A.L."/>
            <person name="Shaikh M.A."/>
            <person name="Suttiyut T."/>
            <person name="Ogas R."/>
            <person name="Tomko P."/>
            <person name="Gavelis G."/>
            <person name="Widhalm J.R."/>
            <person name="Wisecaver J.H."/>
        </authorList>
    </citation>
    <scope>NUCLEOTIDE SEQUENCE</scope>
    <source>
        <strain evidence="1">ECLA1</strain>
    </source>
</reference>
<dbReference type="Proteomes" id="UP001283361">
    <property type="component" value="Unassembled WGS sequence"/>
</dbReference>
<protein>
    <recommendedName>
        <fullName evidence="3">Retrotransposon gag domain-containing protein</fullName>
    </recommendedName>
</protein>
<proteinExistence type="predicted"/>
<evidence type="ECO:0008006" key="3">
    <source>
        <dbReference type="Google" id="ProtNLM"/>
    </source>
</evidence>
<dbReference type="PANTHER" id="PTHR33198:SF20">
    <property type="entry name" value="RETROTRANSPOSON GAG DOMAIN-CONTAINING PROTEIN"/>
    <property type="match status" value="1"/>
</dbReference>
<evidence type="ECO:0000313" key="2">
    <source>
        <dbReference type="Proteomes" id="UP001283361"/>
    </source>
</evidence>